<name>A0A7W8A5Q5_9ACTN</name>
<feature type="domain" description="DUF7144" evidence="2">
    <location>
        <begin position="15"/>
        <end position="128"/>
    </location>
</feature>
<feature type="transmembrane region" description="Helical" evidence="1">
    <location>
        <begin position="108"/>
        <end position="127"/>
    </location>
</feature>
<dbReference type="Pfam" id="PF23636">
    <property type="entry name" value="DUF7144"/>
    <property type="match status" value="1"/>
</dbReference>
<dbReference type="AlphaFoldDB" id="A0A7W8A5Q5"/>
<organism evidence="3 4">
    <name type="scientific">Nonomuraea endophytica</name>
    <dbReference type="NCBI Taxonomy" id="714136"/>
    <lineage>
        <taxon>Bacteria</taxon>
        <taxon>Bacillati</taxon>
        <taxon>Actinomycetota</taxon>
        <taxon>Actinomycetes</taxon>
        <taxon>Streptosporangiales</taxon>
        <taxon>Streptosporangiaceae</taxon>
        <taxon>Nonomuraea</taxon>
    </lineage>
</organism>
<sequence length="133" mass="14486">MMNAYYTEPAGRSGWLGFAGMLGVILGFFHVIQGIIAFFRQEYYLTSGGQLLVLDYTTWGWIWLILGLVQVAVALGILAGKIWARWLGAIFAALAMIGQFAFLSAYPVYSVISIALCVLVIYGLIAAPRQATG</sequence>
<evidence type="ECO:0000313" key="3">
    <source>
        <dbReference type="EMBL" id="MBB5080077.1"/>
    </source>
</evidence>
<feature type="transmembrane region" description="Helical" evidence="1">
    <location>
        <begin position="86"/>
        <end position="102"/>
    </location>
</feature>
<dbReference type="InterPro" id="IPR055568">
    <property type="entry name" value="DUF7144"/>
</dbReference>
<keyword evidence="1" id="KW-0812">Transmembrane</keyword>
<dbReference type="Proteomes" id="UP000568380">
    <property type="component" value="Unassembled WGS sequence"/>
</dbReference>
<keyword evidence="1" id="KW-1133">Transmembrane helix</keyword>
<dbReference type="EMBL" id="JACHIN010000007">
    <property type="protein sequence ID" value="MBB5080077.1"/>
    <property type="molecule type" value="Genomic_DNA"/>
</dbReference>
<gene>
    <name evidence="3" type="ORF">HNR40_005563</name>
</gene>
<feature type="transmembrane region" description="Helical" evidence="1">
    <location>
        <begin position="15"/>
        <end position="39"/>
    </location>
</feature>
<evidence type="ECO:0000313" key="4">
    <source>
        <dbReference type="Proteomes" id="UP000568380"/>
    </source>
</evidence>
<dbReference type="RefSeq" id="WP_184966184.1">
    <property type="nucleotide sequence ID" value="NZ_JACHIN010000007.1"/>
</dbReference>
<reference evidence="3 4" key="1">
    <citation type="submission" date="2020-08" db="EMBL/GenBank/DDBJ databases">
        <title>Genomic Encyclopedia of Type Strains, Phase IV (KMG-IV): sequencing the most valuable type-strain genomes for metagenomic binning, comparative biology and taxonomic classification.</title>
        <authorList>
            <person name="Goeker M."/>
        </authorList>
    </citation>
    <scope>NUCLEOTIDE SEQUENCE [LARGE SCALE GENOMIC DNA]</scope>
    <source>
        <strain evidence="3 4">DSM 45385</strain>
    </source>
</reference>
<protein>
    <submittedName>
        <fullName evidence="3">Putative membrane protein</fullName>
    </submittedName>
</protein>
<proteinExistence type="predicted"/>
<keyword evidence="4" id="KW-1185">Reference proteome</keyword>
<comment type="caution">
    <text evidence="3">The sequence shown here is derived from an EMBL/GenBank/DDBJ whole genome shotgun (WGS) entry which is preliminary data.</text>
</comment>
<evidence type="ECO:0000256" key="1">
    <source>
        <dbReference type="SAM" id="Phobius"/>
    </source>
</evidence>
<keyword evidence="1" id="KW-0472">Membrane</keyword>
<evidence type="ECO:0000259" key="2">
    <source>
        <dbReference type="Pfam" id="PF23636"/>
    </source>
</evidence>
<accession>A0A7W8A5Q5</accession>
<feature type="transmembrane region" description="Helical" evidence="1">
    <location>
        <begin position="59"/>
        <end position="79"/>
    </location>
</feature>